<dbReference type="InterPro" id="IPR036397">
    <property type="entry name" value="RNaseH_sf"/>
</dbReference>
<dbReference type="PANTHER" id="PTHR48475">
    <property type="entry name" value="RIBONUCLEASE H"/>
    <property type="match status" value="1"/>
</dbReference>
<dbReference type="Proteomes" id="UP001318860">
    <property type="component" value="Unassembled WGS sequence"/>
</dbReference>
<evidence type="ECO:0000313" key="2">
    <source>
        <dbReference type="Proteomes" id="UP001318860"/>
    </source>
</evidence>
<keyword evidence="2" id="KW-1185">Reference proteome</keyword>
<reference evidence="1 2" key="1">
    <citation type="journal article" date="2021" name="Comput. Struct. Biotechnol. J.">
        <title>De novo genome assembly of the potent medicinal plant Rehmannia glutinosa using nanopore technology.</title>
        <authorList>
            <person name="Ma L."/>
            <person name="Dong C."/>
            <person name="Song C."/>
            <person name="Wang X."/>
            <person name="Zheng X."/>
            <person name="Niu Y."/>
            <person name="Chen S."/>
            <person name="Feng W."/>
        </authorList>
    </citation>
    <scope>NUCLEOTIDE SEQUENCE [LARGE SCALE GENOMIC DNA]</scope>
    <source>
        <strain evidence="1">DH-2019</strain>
    </source>
</reference>
<accession>A0ABR0W2W6</accession>
<sequence>MLKCLAPERVGYIMQEIHRGCCGNHSGGRSLALKTRLEQMKTYWVDEIPGVLWAYRRTPKTVMGETPFCLLYGSKAVIPLEIGEPHRIENYDGNENQENMVAYLDLIEERSECAYGRILLARMMNEYNKRVMKRNIQVGDLVLKKVEVSKHVGKLDPNWEGPYKVVRVSGKGAYRLEDLQGKELHRPWNAHNLRRFYA</sequence>
<organism evidence="1 2">
    <name type="scientific">Rehmannia glutinosa</name>
    <name type="common">Chinese foxglove</name>
    <dbReference type="NCBI Taxonomy" id="99300"/>
    <lineage>
        <taxon>Eukaryota</taxon>
        <taxon>Viridiplantae</taxon>
        <taxon>Streptophyta</taxon>
        <taxon>Embryophyta</taxon>
        <taxon>Tracheophyta</taxon>
        <taxon>Spermatophyta</taxon>
        <taxon>Magnoliopsida</taxon>
        <taxon>eudicotyledons</taxon>
        <taxon>Gunneridae</taxon>
        <taxon>Pentapetalae</taxon>
        <taxon>asterids</taxon>
        <taxon>lamiids</taxon>
        <taxon>Lamiales</taxon>
        <taxon>Orobanchaceae</taxon>
        <taxon>Rehmannieae</taxon>
        <taxon>Rehmannia</taxon>
    </lineage>
</organism>
<dbReference type="Gene3D" id="3.30.420.10">
    <property type="entry name" value="Ribonuclease H-like superfamily/Ribonuclease H"/>
    <property type="match status" value="1"/>
</dbReference>
<proteinExistence type="predicted"/>
<evidence type="ECO:0000313" key="1">
    <source>
        <dbReference type="EMBL" id="KAK6141011.1"/>
    </source>
</evidence>
<comment type="caution">
    <text evidence="1">The sequence shown here is derived from an EMBL/GenBank/DDBJ whole genome shotgun (WGS) entry which is preliminary data.</text>
</comment>
<name>A0ABR0W2W6_REHGL</name>
<dbReference type="EMBL" id="JABTTQ020000198">
    <property type="protein sequence ID" value="KAK6141011.1"/>
    <property type="molecule type" value="Genomic_DNA"/>
</dbReference>
<dbReference type="PANTHER" id="PTHR48475:SF2">
    <property type="entry name" value="RIBONUCLEASE H"/>
    <property type="match status" value="1"/>
</dbReference>
<protein>
    <submittedName>
        <fullName evidence="1">Uncharacterized protein</fullName>
    </submittedName>
</protein>
<gene>
    <name evidence="1" type="ORF">DH2020_025249</name>
</gene>